<dbReference type="OrthoDB" id="6592844at2"/>
<dbReference type="RefSeq" id="WP_077807300.1">
    <property type="nucleotide sequence ID" value="NZ_BJXS01000003.1"/>
</dbReference>
<evidence type="ECO:0000313" key="1">
    <source>
        <dbReference type="EMBL" id="AQS88279.1"/>
    </source>
</evidence>
<sequence length="217" mass="23618">MSNITFSAEAFRQALLRLLPSGAIWSRDPDALPSRLAGVWGRTFFRNGARAANLLTDAFPATAVELLPEWEASLGLPDPCAGTDPTIASRQRQVVTRLTDSGGSSIAYFTAFAASLGYDITITEFVPARVDIMTVEEPLYDESWAYAWQVNAPASVVSYFEVDQSYVEEPLASWGSSALECELRARVPAHTIIIFSYSGQGAVGIWDAGIWGRDSWG</sequence>
<dbReference type="STRING" id="320497.A0U93_10365"/>
<dbReference type="EMBL" id="CP014691">
    <property type="protein sequence ID" value="AQS88279.1"/>
    <property type="molecule type" value="Genomic_DNA"/>
</dbReference>
<reference evidence="1 2" key="1">
    <citation type="submission" date="2016-03" db="EMBL/GenBank/DDBJ databases">
        <title>Acetic acid bacteria sequencing.</title>
        <authorList>
            <person name="Brandt J."/>
            <person name="Jakob F."/>
            <person name="Vogel R.F."/>
        </authorList>
    </citation>
    <scope>NUCLEOTIDE SEQUENCE [LARGE SCALE GENOMIC DNA]</scope>
    <source>
        <strain evidence="1 2">NBRC 101099</strain>
    </source>
</reference>
<evidence type="ECO:0000313" key="2">
    <source>
        <dbReference type="Proteomes" id="UP000188604"/>
    </source>
</evidence>
<dbReference type="InterPro" id="IPR018755">
    <property type="entry name" value="Phage_Mu_Gp48"/>
</dbReference>
<gene>
    <name evidence="1" type="ORF">A0U93_10365</name>
</gene>
<keyword evidence="2" id="KW-1185">Reference proteome</keyword>
<name>A0A1U9KRA8_9PROT</name>
<dbReference type="Pfam" id="PF10076">
    <property type="entry name" value="Phage_Mu_Gp48"/>
    <property type="match status" value="1"/>
</dbReference>
<accession>A0A1U9KRA8</accession>
<dbReference type="AlphaFoldDB" id="A0A1U9KRA8"/>
<organism evidence="1 2">
    <name type="scientific">Neoasaia chiangmaiensis</name>
    <dbReference type="NCBI Taxonomy" id="320497"/>
    <lineage>
        <taxon>Bacteria</taxon>
        <taxon>Pseudomonadati</taxon>
        <taxon>Pseudomonadota</taxon>
        <taxon>Alphaproteobacteria</taxon>
        <taxon>Acetobacterales</taxon>
        <taxon>Acetobacteraceae</taxon>
        <taxon>Neoasaia</taxon>
    </lineage>
</organism>
<proteinExistence type="predicted"/>
<dbReference type="KEGG" id="nch:A0U93_10365"/>
<dbReference type="Proteomes" id="UP000188604">
    <property type="component" value="Chromosome"/>
</dbReference>
<protein>
    <submittedName>
        <fullName evidence="1">Phage tail protein</fullName>
    </submittedName>
</protein>